<reference evidence="4" key="2">
    <citation type="journal article" date="2023" name="PLoS ONE">
        <title>Philodulcilactobacillus myokoensis gen. nov., sp. nov., a fructophilic, acidophilic, and agar-phobic lactic acid bacterium isolated from fermented vegetable extracts.</title>
        <authorList>
            <person name="Kouya T."/>
            <person name="Ishiyama Y."/>
            <person name="Ohashi S."/>
            <person name="Kumakubo R."/>
            <person name="Yamazaki T."/>
            <person name="Otaki T."/>
        </authorList>
    </citation>
    <scope>NUCLEOTIDE SEQUENCE</scope>
    <source>
        <strain evidence="4">WR16-4</strain>
    </source>
</reference>
<evidence type="ECO:0000259" key="3">
    <source>
        <dbReference type="Pfam" id="PF00462"/>
    </source>
</evidence>
<dbReference type="PROSITE" id="PS51354">
    <property type="entry name" value="GLUTAREDOXIN_2"/>
    <property type="match status" value="1"/>
</dbReference>
<dbReference type="EMBL" id="BRPL01000002">
    <property type="protein sequence ID" value="GLB47166.1"/>
    <property type="molecule type" value="Genomic_DNA"/>
</dbReference>
<proteinExistence type="predicted"/>
<keyword evidence="5" id="KW-1185">Reference proteome</keyword>
<dbReference type="InterPro" id="IPR011909">
    <property type="entry name" value="GlrX_NrdH"/>
</dbReference>
<dbReference type="CDD" id="cd02976">
    <property type="entry name" value="NrdH"/>
    <property type="match status" value="1"/>
</dbReference>
<dbReference type="NCBIfam" id="TIGR02194">
    <property type="entry name" value="GlrX_NrdH"/>
    <property type="match status" value="1"/>
</dbReference>
<dbReference type="Proteomes" id="UP001144204">
    <property type="component" value="Unassembled WGS sequence"/>
</dbReference>
<dbReference type="Gene3D" id="3.40.30.10">
    <property type="entry name" value="Glutaredoxin"/>
    <property type="match status" value="1"/>
</dbReference>
<evidence type="ECO:0000256" key="1">
    <source>
        <dbReference type="ARBA" id="ARBA00002292"/>
    </source>
</evidence>
<comment type="caution">
    <text evidence="4">The sequence shown here is derived from an EMBL/GenBank/DDBJ whole genome shotgun (WGS) entry which is preliminary data.</text>
</comment>
<gene>
    <name evidence="4" type="primary">nrdH</name>
    <name evidence="4" type="ORF">WR164_11450</name>
</gene>
<feature type="domain" description="Glutaredoxin" evidence="3">
    <location>
        <begin position="3"/>
        <end position="59"/>
    </location>
</feature>
<evidence type="ECO:0000313" key="4">
    <source>
        <dbReference type="EMBL" id="GLB47166.1"/>
    </source>
</evidence>
<sequence length="81" mass="9517">MSITVFTKNNCMKCMLTKRFLEEHQIDFEEKNISKETQYVDFLKNKGFMETPVVFVKNEDGEDSFSGFRPDKLNQLVKLSV</sequence>
<reference evidence="4" key="1">
    <citation type="submission" date="2022-07" db="EMBL/GenBank/DDBJ databases">
        <authorList>
            <person name="Kouya T."/>
            <person name="Ishiyama Y."/>
        </authorList>
    </citation>
    <scope>NUCLEOTIDE SEQUENCE</scope>
    <source>
        <strain evidence="4">WR16-4</strain>
    </source>
</reference>
<evidence type="ECO:0000313" key="5">
    <source>
        <dbReference type="Proteomes" id="UP001144204"/>
    </source>
</evidence>
<accession>A0A9W6ESK9</accession>
<evidence type="ECO:0000256" key="2">
    <source>
        <dbReference type="ARBA" id="ARBA00017945"/>
    </source>
</evidence>
<dbReference type="GO" id="GO:0045454">
    <property type="term" value="P:cell redox homeostasis"/>
    <property type="evidence" value="ECO:0007669"/>
    <property type="project" value="InterPro"/>
</dbReference>
<organism evidence="4 5">
    <name type="scientific">Philodulcilactobacillus myokoensis</name>
    <dbReference type="NCBI Taxonomy" id="2929573"/>
    <lineage>
        <taxon>Bacteria</taxon>
        <taxon>Bacillati</taxon>
        <taxon>Bacillota</taxon>
        <taxon>Bacilli</taxon>
        <taxon>Lactobacillales</taxon>
        <taxon>Lactobacillaceae</taxon>
        <taxon>Philodulcilactobacillus</taxon>
    </lineage>
</organism>
<name>A0A9W6ESK9_9LACO</name>
<dbReference type="Pfam" id="PF00462">
    <property type="entry name" value="Glutaredoxin"/>
    <property type="match status" value="1"/>
</dbReference>
<comment type="function">
    <text evidence="1">Electron transport system for the ribonucleotide reductase system NrdEF.</text>
</comment>
<dbReference type="InterPro" id="IPR036249">
    <property type="entry name" value="Thioredoxin-like_sf"/>
</dbReference>
<dbReference type="AlphaFoldDB" id="A0A9W6ESK9"/>
<protein>
    <recommendedName>
        <fullName evidence="2">Glutaredoxin-like protein NrdH</fullName>
    </recommendedName>
</protein>
<dbReference type="SUPFAM" id="SSF52833">
    <property type="entry name" value="Thioredoxin-like"/>
    <property type="match status" value="1"/>
</dbReference>
<dbReference type="RefSeq" id="WP_286136624.1">
    <property type="nucleotide sequence ID" value="NZ_BRPL01000002.1"/>
</dbReference>
<dbReference type="InterPro" id="IPR002109">
    <property type="entry name" value="Glutaredoxin"/>
</dbReference>